<gene>
    <name evidence="3" type="ORF">BDW42DRAFT_179597</name>
</gene>
<feature type="compositionally biased region" description="Acidic residues" evidence="2">
    <location>
        <begin position="305"/>
        <end position="322"/>
    </location>
</feature>
<dbReference type="Proteomes" id="UP000235023">
    <property type="component" value="Unassembled WGS sequence"/>
</dbReference>
<feature type="coiled-coil region" evidence="1">
    <location>
        <begin position="224"/>
        <end position="260"/>
    </location>
</feature>
<feature type="region of interest" description="Disordered" evidence="2">
    <location>
        <begin position="286"/>
        <end position="551"/>
    </location>
</feature>
<evidence type="ECO:0000256" key="2">
    <source>
        <dbReference type="SAM" id="MobiDB-lite"/>
    </source>
</evidence>
<dbReference type="EMBL" id="KZ559630">
    <property type="protein sequence ID" value="PLN76003.1"/>
    <property type="molecule type" value="Genomic_DNA"/>
</dbReference>
<keyword evidence="4" id="KW-1185">Reference proteome</keyword>
<accession>A0A2J5HGM8</accession>
<feature type="compositionally biased region" description="Polar residues" evidence="2">
    <location>
        <begin position="488"/>
        <end position="500"/>
    </location>
</feature>
<protein>
    <recommendedName>
        <fullName evidence="5">Mis18 domain-containing protein</fullName>
    </recommendedName>
</protein>
<proteinExistence type="predicted"/>
<evidence type="ECO:0000313" key="3">
    <source>
        <dbReference type="EMBL" id="PLN76003.1"/>
    </source>
</evidence>
<evidence type="ECO:0008006" key="5">
    <source>
        <dbReference type="Google" id="ProtNLM"/>
    </source>
</evidence>
<dbReference type="OrthoDB" id="4187489at2759"/>
<dbReference type="AlphaFoldDB" id="A0A2J5HGM8"/>
<keyword evidence="1" id="KW-0175">Coiled coil</keyword>
<feature type="compositionally biased region" description="Basic residues" evidence="2">
    <location>
        <begin position="459"/>
        <end position="470"/>
    </location>
</feature>
<sequence length="569" mass="62871">MDLSRLTRPAILCQCSRCSSSLAALENEWAKLSNSYSVAAGWLSVELHRISISSEKKQIPQSSDLSVLRGRILQDVSCKLCQQRLGVLSELDNGPNILWKMSKVSFREIVTMRTVEPMFKDGALEQLLYPTPKDSGVKRDRQSSQAGALIPTGSAELDYYNSLSVEQQIQHQGLSLDHISSSVINLHDTMSELKGAFTALRIELNSPGRSPELGVLPGNDFSMIATVLKELRNKSDENDKLKLENEALKLRNRYMEEQAARQLVSMPPVDEMLPEVRSPGLLQAGRKRGWPEAFPSGHTQPIADSFDDNDDDDDDDDDDEDSMTGFSLATPQAPPTRGRPQEPKAAPEPQQLRESTELRIEVGRTTHADNGPHESYHMASSPHPAQPLAKRLRLSQPADRPPSNANPAKKPGRPRKSLNPTPKDTPETSKPAASIEASGPGNQGERVPLNTSPDQRNTRPGRSRSLRKSSRPPSQRGRSSTRLGAKNSFEQDMAQTPGTSDQDRDENVTQPPSESSKENPSGPKRSSAPENATHKDGTHERRKSQMAQRDLMVRLAMQREEAMETEAAR</sequence>
<organism evidence="3 4">
    <name type="scientific">Aspergillus taichungensis</name>
    <dbReference type="NCBI Taxonomy" id="482145"/>
    <lineage>
        <taxon>Eukaryota</taxon>
        <taxon>Fungi</taxon>
        <taxon>Dikarya</taxon>
        <taxon>Ascomycota</taxon>
        <taxon>Pezizomycotina</taxon>
        <taxon>Eurotiomycetes</taxon>
        <taxon>Eurotiomycetidae</taxon>
        <taxon>Eurotiales</taxon>
        <taxon>Aspergillaceae</taxon>
        <taxon>Aspergillus</taxon>
        <taxon>Aspergillus subgen. Circumdati</taxon>
    </lineage>
</organism>
<feature type="compositionally biased region" description="Low complexity" evidence="2">
    <location>
        <begin position="471"/>
        <end position="482"/>
    </location>
</feature>
<name>A0A2J5HGM8_9EURO</name>
<reference evidence="4" key="1">
    <citation type="submission" date="2017-12" db="EMBL/GenBank/DDBJ databases">
        <authorList>
            <consortium name="DOE Joint Genome Institute"/>
            <person name="Mondo S.J."/>
            <person name="Kjaerbolling I."/>
            <person name="Vesth T.C."/>
            <person name="Frisvad J.C."/>
            <person name="Nybo J.L."/>
            <person name="Theobald S."/>
            <person name="Kuo A."/>
            <person name="Bowyer P."/>
            <person name="Matsuda Y."/>
            <person name="Lyhne E.K."/>
            <person name="Kogle M.E."/>
            <person name="Clum A."/>
            <person name="Lipzen A."/>
            <person name="Salamov A."/>
            <person name="Ngan C.Y."/>
            <person name="Daum C."/>
            <person name="Chiniquy J."/>
            <person name="Barry K."/>
            <person name="LaButti K."/>
            <person name="Haridas S."/>
            <person name="Simmons B.A."/>
            <person name="Magnuson J.K."/>
            <person name="Mortensen U.H."/>
            <person name="Larsen T.O."/>
            <person name="Grigoriev I.V."/>
            <person name="Baker S.E."/>
            <person name="Andersen M.R."/>
            <person name="Nordberg H.P."/>
            <person name="Cantor M.N."/>
            <person name="Hua S.X."/>
        </authorList>
    </citation>
    <scope>NUCLEOTIDE SEQUENCE [LARGE SCALE GENOMIC DNA]</scope>
    <source>
        <strain evidence="4">IBT 19404</strain>
    </source>
</reference>
<evidence type="ECO:0000313" key="4">
    <source>
        <dbReference type="Proteomes" id="UP000235023"/>
    </source>
</evidence>
<evidence type="ECO:0000256" key="1">
    <source>
        <dbReference type="SAM" id="Coils"/>
    </source>
</evidence>
<feature type="compositionally biased region" description="Basic and acidic residues" evidence="2">
    <location>
        <begin position="354"/>
        <end position="376"/>
    </location>
</feature>